<accession>A0ABY5LJQ4</accession>
<dbReference type="InterPro" id="IPR035919">
    <property type="entry name" value="EAL_sf"/>
</dbReference>
<evidence type="ECO:0000313" key="2">
    <source>
        <dbReference type="Proteomes" id="UP001058602"/>
    </source>
</evidence>
<proteinExistence type="predicted"/>
<protein>
    <submittedName>
        <fullName evidence="1">Diguanylate phosphodiesterase</fullName>
    </submittedName>
</protein>
<dbReference type="RefSeq" id="WP_257085970.1">
    <property type="nucleotide sequence ID" value="NZ_CP102097.1"/>
</dbReference>
<dbReference type="Proteomes" id="UP001058602">
    <property type="component" value="Chromosome 2"/>
</dbReference>
<dbReference type="SUPFAM" id="SSF141868">
    <property type="entry name" value="EAL domain-like"/>
    <property type="match status" value="1"/>
</dbReference>
<evidence type="ECO:0000313" key="1">
    <source>
        <dbReference type="EMBL" id="UUM32308.1"/>
    </source>
</evidence>
<name>A0ABY5LJQ4_9VIBR</name>
<reference evidence="1" key="1">
    <citation type="submission" date="2022-07" db="EMBL/GenBank/DDBJ databases">
        <title>Complete genome of Vibrio japonicus strain JCM 31412T and phylogenomic assessment of the Nereis clade of the genus Vibrio.</title>
        <authorList>
            <person name="Shlafstein M.D."/>
            <person name="Emsley S.A."/>
            <person name="Ushijima B."/>
            <person name="Videau P."/>
            <person name="Saw J.H."/>
        </authorList>
    </citation>
    <scope>NUCLEOTIDE SEQUENCE</scope>
    <source>
        <strain evidence="1">JCM 31412</strain>
    </source>
</reference>
<gene>
    <name evidence="1" type="ORF">NP165_18665</name>
</gene>
<dbReference type="Gene3D" id="3.20.20.450">
    <property type="entry name" value="EAL domain"/>
    <property type="match status" value="1"/>
</dbReference>
<dbReference type="EMBL" id="CP102097">
    <property type="protein sequence ID" value="UUM32308.1"/>
    <property type="molecule type" value="Genomic_DNA"/>
</dbReference>
<keyword evidence="2" id="KW-1185">Reference proteome</keyword>
<sequence length="269" mass="31539">MANLITTQAMFQYLRDLIEQHVVTDDDQLIFDAFCQNDIRHVCQAIRDARTSDVKFQHLTLRFGARCEQSVYQFELSKHMRMCLDLYSLYLALRQTHFQLETFHPNFISNVVVPIDLNTLLWPAGEHFLQQIITHHAHAFMHVIPSLQGDEALCDKQRITPLVTLLQDNAYGLWFEITSKQKHYEHIAQFSPDMIKLAVTLESKQDKQAFLPIARFLRRHRFPWVAGRVASQNELNRYMLLGASFYFGYFSDIPTSLSFKLFEETESFD</sequence>
<organism evidence="1 2">
    <name type="scientific">Vibrio japonicus</name>
    <dbReference type="NCBI Taxonomy" id="1824638"/>
    <lineage>
        <taxon>Bacteria</taxon>
        <taxon>Pseudomonadati</taxon>
        <taxon>Pseudomonadota</taxon>
        <taxon>Gammaproteobacteria</taxon>
        <taxon>Vibrionales</taxon>
        <taxon>Vibrionaceae</taxon>
        <taxon>Vibrio</taxon>
    </lineage>
</organism>